<feature type="transmembrane region" description="Helical" evidence="1">
    <location>
        <begin position="196"/>
        <end position="218"/>
    </location>
</feature>
<accession>A0A6G9YST7</accession>
<evidence type="ECO:0000313" key="2">
    <source>
        <dbReference type="EMBL" id="QIS16231.1"/>
    </source>
</evidence>
<feature type="transmembrane region" description="Helical" evidence="1">
    <location>
        <begin position="285"/>
        <end position="301"/>
    </location>
</feature>
<feature type="transmembrane region" description="Helical" evidence="1">
    <location>
        <begin position="74"/>
        <end position="92"/>
    </location>
</feature>
<feature type="transmembrane region" description="Helical" evidence="1">
    <location>
        <begin position="12"/>
        <end position="32"/>
    </location>
</feature>
<feature type="transmembrane region" description="Helical" evidence="1">
    <location>
        <begin position="132"/>
        <end position="148"/>
    </location>
</feature>
<dbReference type="KEGG" id="nah:F5544_42110"/>
<feature type="transmembrane region" description="Helical" evidence="1">
    <location>
        <begin position="168"/>
        <end position="184"/>
    </location>
</feature>
<dbReference type="RefSeq" id="WP_167478342.1">
    <property type="nucleotide sequence ID" value="NZ_CP046172.1"/>
</dbReference>
<feature type="transmembrane region" description="Helical" evidence="1">
    <location>
        <begin position="52"/>
        <end position="69"/>
    </location>
</feature>
<evidence type="ECO:0000313" key="3">
    <source>
        <dbReference type="Proteomes" id="UP000503540"/>
    </source>
</evidence>
<dbReference type="Proteomes" id="UP000503540">
    <property type="component" value="Chromosome"/>
</dbReference>
<gene>
    <name evidence="2" type="ORF">F5544_42110</name>
</gene>
<feature type="transmembrane region" description="Helical" evidence="1">
    <location>
        <begin position="360"/>
        <end position="378"/>
    </location>
</feature>
<feature type="transmembrane region" description="Helical" evidence="1">
    <location>
        <begin position="107"/>
        <end position="125"/>
    </location>
</feature>
<dbReference type="AlphaFoldDB" id="A0A6G9YST7"/>
<reference evidence="2 3" key="1">
    <citation type="journal article" date="2019" name="ACS Chem. Biol.">
        <title>Identification and Mobilization of a Cryptic Antibiotic Biosynthesis Gene Locus from a Human-Pathogenic Nocardia Isolate.</title>
        <authorList>
            <person name="Herisse M."/>
            <person name="Ishida K."/>
            <person name="Porter J.L."/>
            <person name="Howden B."/>
            <person name="Hertweck C."/>
            <person name="Stinear T.P."/>
            <person name="Pidot S.J."/>
        </authorList>
    </citation>
    <scope>NUCLEOTIDE SEQUENCE [LARGE SCALE GENOMIC DNA]</scope>
    <source>
        <strain evidence="2 3">AUSMDU00012717</strain>
    </source>
</reference>
<keyword evidence="1" id="KW-1133">Transmembrane helix</keyword>
<name>A0A6G9YST7_9NOCA</name>
<keyword evidence="1" id="KW-0812">Transmembrane</keyword>
<evidence type="ECO:0000256" key="1">
    <source>
        <dbReference type="SAM" id="Phobius"/>
    </source>
</evidence>
<feature type="transmembrane region" description="Helical" evidence="1">
    <location>
        <begin position="331"/>
        <end position="353"/>
    </location>
</feature>
<protein>
    <submittedName>
        <fullName evidence="2">Uncharacterized protein</fullName>
    </submittedName>
</protein>
<dbReference type="EMBL" id="CP046172">
    <property type="protein sequence ID" value="QIS16231.1"/>
    <property type="molecule type" value="Genomic_DNA"/>
</dbReference>
<feature type="transmembrane region" description="Helical" evidence="1">
    <location>
        <begin position="308"/>
        <end position="325"/>
    </location>
</feature>
<feature type="transmembrane region" description="Helical" evidence="1">
    <location>
        <begin position="238"/>
        <end position="256"/>
    </location>
</feature>
<keyword evidence="1" id="KW-0472">Membrane</keyword>
<proteinExistence type="predicted"/>
<feature type="transmembrane region" description="Helical" evidence="1">
    <location>
        <begin position="263"/>
        <end position="279"/>
    </location>
</feature>
<organism evidence="2 3">
    <name type="scientific">Nocardia arthritidis</name>
    <dbReference type="NCBI Taxonomy" id="228602"/>
    <lineage>
        <taxon>Bacteria</taxon>
        <taxon>Bacillati</taxon>
        <taxon>Actinomycetota</taxon>
        <taxon>Actinomycetes</taxon>
        <taxon>Mycobacteriales</taxon>
        <taxon>Nocardiaceae</taxon>
        <taxon>Nocardia</taxon>
    </lineage>
</organism>
<sequence>MRRIGETVDAVAAFLGAAVAGIALFLPISFSWTGDTTPYRIASLINSVPRGAAIGLIVAVAVCVVVVTFTRTSAAWLVATVGMIGMFANHTAGRHVSNADMLTTQNYLDSVCSGIVLGALGAAVLRRRIPAAAFAIGSAGFFVFGDLADILEISDQDPYSVLETPPRWLIAAAMALLILGTLRNRSRVKHPDAVRMALDLPLAPIVAAMVLSLVVLATSEWLARQFQNSPDAGHGVDIGLAVAATLAAATVAAMLLPGRDGTGVYLAVALVAAADAIGGAPRPGWSIFALLVLTALGMFIGTRLASTAMAALLIAGLAVYAMLLPDVHDNTVLHMTGSSALALIAGYCCGVAWPQYAPSGVLGLTALYLPSIVTALPLERAAWPVPDATSHGTRLGRTALAVAIGCAVGLAVLHRIRPRHRPTPATPVADESFADT</sequence>
<keyword evidence="3" id="KW-1185">Reference proteome</keyword>
<feature type="transmembrane region" description="Helical" evidence="1">
    <location>
        <begin position="398"/>
        <end position="416"/>
    </location>
</feature>